<evidence type="ECO:0000259" key="3">
    <source>
        <dbReference type="Pfam" id="PF02397"/>
    </source>
</evidence>
<dbReference type="GO" id="GO:0016780">
    <property type="term" value="F:phosphotransferase activity, for other substituted phosphate groups"/>
    <property type="evidence" value="ECO:0007669"/>
    <property type="project" value="TreeGrafter"/>
</dbReference>
<evidence type="ECO:0000256" key="1">
    <source>
        <dbReference type="ARBA" id="ARBA00006464"/>
    </source>
</evidence>
<proteinExistence type="inferred from homology"/>
<dbReference type="Proteomes" id="UP000323632">
    <property type="component" value="Unassembled WGS sequence"/>
</dbReference>
<dbReference type="InterPro" id="IPR003362">
    <property type="entry name" value="Bact_transf"/>
</dbReference>
<keyword evidence="2" id="KW-0812">Transmembrane</keyword>
<dbReference type="AlphaFoldDB" id="A0A5M6CF89"/>
<evidence type="ECO:0000256" key="2">
    <source>
        <dbReference type="SAM" id="Phobius"/>
    </source>
</evidence>
<organism evidence="4 5">
    <name type="scientific">Taibaiella lutea</name>
    <dbReference type="NCBI Taxonomy" id="2608001"/>
    <lineage>
        <taxon>Bacteria</taxon>
        <taxon>Pseudomonadati</taxon>
        <taxon>Bacteroidota</taxon>
        <taxon>Chitinophagia</taxon>
        <taxon>Chitinophagales</taxon>
        <taxon>Chitinophagaceae</taxon>
        <taxon>Taibaiella</taxon>
    </lineage>
</organism>
<evidence type="ECO:0000313" key="4">
    <source>
        <dbReference type="EMBL" id="KAA5533844.1"/>
    </source>
</evidence>
<keyword evidence="4" id="KW-0808">Transferase</keyword>
<keyword evidence="5" id="KW-1185">Reference proteome</keyword>
<gene>
    <name evidence="4" type="ORF">F0919_14730</name>
</gene>
<feature type="transmembrane region" description="Helical" evidence="2">
    <location>
        <begin position="7"/>
        <end position="30"/>
    </location>
</feature>
<comment type="caution">
    <text evidence="4">The sequence shown here is derived from an EMBL/GenBank/DDBJ whole genome shotgun (WGS) entry which is preliminary data.</text>
</comment>
<feature type="domain" description="Bacterial sugar transferase" evidence="3">
    <location>
        <begin position="2"/>
        <end position="175"/>
    </location>
</feature>
<comment type="similarity">
    <text evidence="1">Belongs to the bacterial sugar transferase family.</text>
</comment>
<dbReference type="EMBL" id="VWSH01000003">
    <property type="protein sequence ID" value="KAA5533844.1"/>
    <property type="molecule type" value="Genomic_DNA"/>
</dbReference>
<reference evidence="4 5" key="1">
    <citation type="submission" date="2019-09" db="EMBL/GenBank/DDBJ databases">
        <title>Genome sequence and assembly of Taibaiella sp.</title>
        <authorList>
            <person name="Chhetri G."/>
        </authorList>
    </citation>
    <scope>NUCLEOTIDE SEQUENCE [LARGE SCALE GENOMIC DNA]</scope>
    <source>
        <strain evidence="4 5">KVB11</strain>
    </source>
</reference>
<keyword evidence="2" id="KW-1133">Transmembrane helix</keyword>
<keyword evidence="2" id="KW-0472">Membrane</keyword>
<evidence type="ECO:0000313" key="5">
    <source>
        <dbReference type="Proteomes" id="UP000323632"/>
    </source>
</evidence>
<protein>
    <submittedName>
        <fullName evidence="4">Sugar transferase</fullName>
    </submittedName>
</protein>
<name>A0A5M6CF89_9BACT</name>
<dbReference type="Pfam" id="PF02397">
    <property type="entry name" value="Bac_transf"/>
    <property type="match status" value="1"/>
</dbReference>
<dbReference type="PANTHER" id="PTHR30576:SF10">
    <property type="entry name" value="SLL5057 PROTEIN"/>
    <property type="match status" value="1"/>
</dbReference>
<sequence length="183" mass="21129">MKRFIDIIASFCVILLLSPIYLIIAFIIYIQDKGNPIFKQFRVGKNETEFKVFKFRSMPVNTPNVQSKDVSKISITPFGKFIRRTNLDELPQLFNILKGDMSLIGPRPSLNSQTELIELRRNKNVYKCRPGLTGLAQVNAFDGMPDDTKAMWDGRYVQNITFMNDVRIVLKTLIYLTKKPPTY</sequence>
<accession>A0A5M6CF89</accession>
<dbReference type="PANTHER" id="PTHR30576">
    <property type="entry name" value="COLANIC BIOSYNTHESIS UDP-GLUCOSE LIPID CARRIER TRANSFERASE"/>
    <property type="match status" value="1"/>
</dbReference>